<dbReference type="Proteomes" id="UP001630127">
    <property type="component" value="Unassembled WGS sequence"/>
</dbReference>
<dbReference type="InterPro" id="IPR004332">
    <property type="entry name" value="Transposase_MuDR"/>
</dbReference>
<keyword evidence="1" id="KW-0479">Metal-binding</keyword>
<protein>
    <recommendedName>
        <fullName evidence="10">SWIM-type domain-containing protein</fullName>
    </recommendedName>
</protein>
<dbReference type="InterPro" id="IPR058594">
    <property type="entry name" value="PB1-like_dom_pln"/>
</dbReference>
<feature type="compositionally biased region" description="Basic residues" evidence="5">
    <location>
        <begin position="965"/>
        <end position="980"/>
    </location>
</feature>
<feature type="domain" description="CCHC-type" evidence="6">
    <location>
        <begin position="1006"/>
        <end position="1021"/>
    </location>
</feature>
<keyword evidence="3" id="KW-0862">Zinc</keyword>
<proteinExistence type="predicted"/>
<organism evidence="8 9">
    <name type="scientific">Cinchona calisaya</name>
    <dbReference type="NCBI Taxonomy" id="153742"/>
    <lineage>
        <taxon>Eukaryota</taxon>
        <taxon>Viridiplantae</taxon>
        <taxon>Streptophyta</taxon>
        <taxon>Embryophyta</taxon>
        <taxon>Tracheophyta</taxon>
        <taxon>Spermatophyta</taxon>
        <taxon>Magnoliopsida</taxon>
        <taxon>eudicotyledons</taxon>
        <taxon>Gunneridae</taxon>
        <taxon>Pentapetalae</taxon>
        <taxon>asterids</taxon>
        <taxon>lamiids</taxon>
        <taxon>Gentianales</taxon>
        <taxon>Rubiaceae</taxon>
        <taxon>Cinchonoideae</taxon>
        <taxon>Cinchoneae</taxon>
        <taxon>Cinchona</taxon>
    </lineage>
</organism>
<dbReference type="Pfam" id="PF03108">
    <property type="entry name" value="DBD_Tnp_Mut"/>
    <property type="match status" value="1"/>
</dbReference>
<dbReference type="SUPFAM" id="SSF57756">
    <property type="entry name" value="Retrovirus zinc finger-like domains"/>
    <property type="match status" value="1"/>
</dbReference>
<dbReference type="Pfam" id="PF22936">
    <property type="entry name" value="Pol_BBD"/>
    <property type="match status" value="1"/>
</dbReference>
<evidence type="ECO:0000313" key="8">
    <source>
        <dbReference type="EMBL" id="KAL3503125.1"/>
    </source>
</evidence>
<feature type="region of interest" description="Disordered" evidence="5">
    <location>
        <begin position="950"/>
        <end position="994"/>
    </location>
</feature>
<keyword evidence="2 4" id="KW-0863">Zinc-finger</keyword>
<evidence type="ECO:0000256" key="5">
    <source>
        <dbReference type="SAM" id="MobiDB-lite"/>
    </source>
</evidence>
<feature type="compositionally biased region" description="Polar residues" evidence="5">
    <location>
        <begin position="1035"/>
        <end position="1050"/>
    </location>
</feature>
<evidence type="ECO:0000256" key="3">
    <source>
        <dbReference type="ARBA" id="ARBA00022833"/>
    </source>
</evidence>
<evidence type="ECO:0000313" key="9">
    <source>
        <dbReference type="Proteomes" id="UP001630127"/>
    </source>
</evidence>
<name>A0ABD2YBB8_9GENT</name>
<feature type="region of interest" description="Disordered" evidence="5">
    <location>
        <begin position="306"/>
        <end position="326"/>
    </location>
</feature>
<evidence type="ECO:0000256" key="2">
    <source>
        <dbReference type="ARBA" id="ARBA00022771"/>
    </source>
</evidence>
<feature type="compositionally biased region" description="Basic and acidic residues" evidence="5">
    <location>
        <begin position="518"/>
        <end position="535"/>
    </location>
</feature>
<dbReference type="Pfam" id="PF26130">
    <property type="entry name" value="PB1-like"/>
    <property type="match status" value="1"/>
</dbReference>
<feature type="region of interest" description="Disordered" evidence="5">
    <location>
        <begin position="1030"/>
        <end position="1062"/>
    </location>
</feature>
<dbReference type="EMBL" id="JBJUIK010000015">
    <property type="protein sequence ID" value="KAL3503125.1"/>
    <property type="molecule type" value="Genomic_DNA"/>
</dbReference>
<evidence type="ECO:0000256" key="4">
    <source>
        <dbReference type="PROSITE-ProRule" id="PRU00047"/>
    </source>
</evidence>
<dbReference type="PANTHER" id="PTHR31973:SF199">
    <property type="entry name" value="SWIM-TYPE DOMAIN-CONTAINING PROTEIN"/>
    <property type="match status" value="1"/>
</dbReference>
<evidence type="ECO:0000256" key="1">
    <source>
        <dbReference type="ARBA" id="ARBA00022723"/>
    </source>
</evidence>
<dbReference type="InterPro" id="IPR007527">
    <property type="entry name" value="Znf_SWIM"/>
</dbReference>
<dbReference type="Pfam" id="PF04434">
    <property type="entry name" value="SWIM"/>
    <property type="match status" value="1"/>
</dbReference>
<evidence type="ECO:0008006" key="10">
    <source>
        <dbReference type="Google" id="ProtNLM"/>
    </source>
</evidence>
<feature type="domain" description="SWIM-type" evidence="7">
    <location>
        <begin position="890"/>
        <end position="922"/>
    </location>
</feature>
<keyword evidence="9" id="KW-1185">Reference proteome</keyword>
<gene>
    <name evidence="8" type="ORF">ACH5RR_037574</name>
</gene>
<dbReference type="PANTHER" id="PTHR31973">
    <property type="entry name" value="POLYPROTEIN, PUTATIVE-RELATED"/>
    <property type="match status" value="1"/>
</dbReference>
<feature type="compositionally biased region" description="Low complexity" evidence="5">
    <location>
        <begin position="306"/>
        <end position="319"/>
    </location>
</feature>
<dbReference type="InterPro" id="IPR036875">
    <property type="entry name" value="Znf_CCHC_sf"/>
</dbReference>
<dbReference type="InterPro" id="IPR006564">
    <property type="entry name" value="Znf_PMZ"/>
</dbReference>
<dbReference type="SMART" id="SM00575">
    <property type="entry name" value="ZnF_PMZ"/>
    <property type="match status" value="1"/>
</dbReference>
<sequence>MASCSSPNTSSGYCAVSPGAAWSNPMASSYSSSSTPNFYQQINGILPRGTSLVYQSSNPGLLGPYPSFLASTNDTKVVCQLCFKAGHSAFQCRLRNKDIQSFNAMTLTEPSEFSGYPDNRASTHITPHEGNLPFLKPYTGTNKVLVGNGTLLPIAHTGHCQLLTQHRPLQRKDVIHVPQLSHNLLFVHKLCTDNSCSFNFNSHGFRVKDNQKGKTLLSTKTPGALYPNFSRFITPSPTALFVVRVPELPPSLVSSSSIRLTISSVSSSVPAIDTAASPLSTSTTPSCISDSSSPITVSTTSFSLANSSLSPPATSQSSSRHPMGTRLQASIRKPKNLLSLAYTISSSIIASALSPEPREIEKNYVGGCLDYFDDCNPIDMKLSVLIHMTNGLGYGTNVGFMYKIPVVNGDFSLRKIEMEDDMVDMAAIGKQNGSVELYITQANNIAFLDSEVGQLGEIAEGDNEDSKGDSGSFDSEKFHDSDYDFCKDDDDDVIYNQSVATAGRDLSIVLGIKEVGHEEQGIEEPEQHEPHEAGQKHKHVKATDACDVNIFHGEQIQVNEEIEFLNSDELNSMYSSSDEEVRPTSRFVLLRPQKDMEEPNLYVGLQFSSKNEFKEAVENFEVKWGKEFRWKKNDSLRMRAICQANNCSWFVLASKMADSDIFVIKTMGPPHQCGRTFYHKRVTSTFLSKTYVEFLRLNRKVTVGEFQEKGLGSAIHEILLRIEHRHYVRHLHNNFKKLHPGDSLKARVWACARSTYRKRFDSEMESLKQYDEEAHKWLTKNTSPYHWSRSYFRTIPKCDILLNNLCETFNSVILETREKPILGMLENIRMYLMERLGTKREWIRKRTQNLCPKIQKKLEKAKEDASFNIAGFSNDSKFEVTHMYMYGEKFAVDLEKRVCDCRRWELTGIPCSHAVCCISLTGEEPESFVNQWYSKDAYVRAYEPAVQPINGPNAWPNSKKDPIHTPKKLKLPGRPKKARKREPNEQINDPKGIKKLSRVGITHMTCSGCHQKGHTARKCPQRLTKEAEMQHMQAGESNVQAEESNVQAERTSILPEVQVTQE</sequence>
<feature type="region of interest" description="Disordered" evidence="5">
    <location>
        <begin position="518"/>
        <end position="537"/>
    </location>
</feature>
<accession>A0ABD2YBB8</accession>
<reference evidence="8 9" key="1">
    <citation type="submission" date="2024-11" db="EMBL/GenBank/DDBJ databases">
        <title>A near-complete genome assembly of Cinchona calisaya.</title>
        <authorList>
            <person name="Lian D.C."/>
            <person name="Zhao X.W."/>
            <person name="Wei L."/>
        </authorList>
    </citation>
    <scope>NUCLEOTIDE SEQUENCE [LARGE SCALE GENOMIC DNA]</scope>
    <source>
        <tissue evidence="8">Nenye</tissue>
    </source>
</reference>
<evidence type="ECO:0000259" key="6">
    <source>
        <dbReference type="PROSITE" id="PS50158"/>
    </source>
</evidence>
<dbReference type="PROSITE" id="PS50158">
    <property type="entry name" value="ZF_CCHC"/>
    <property type="match status" value="1"/>
</dbReference>
<dbReference type="SMART" id="SM00343">
    <property type="entry name" value="ZnF_C2HC"/>
    <property type="match status" value="2"/>
</dbReference>
<dbReference type="GO" id="GO:0008270">
    <property type="term" value="F:zinc ion binding"/>
    <property type="evidence" value="ECO:0007669"/>
    <property type="project" value="UniProtKB-KW"/>
</dbReference>
<dbReference type="InterPro" id="IPR001878">
    <property type="entry name" value="Znf_CCHC"/>
</dbReference>
<dbReference type="AlphaFoldDB" id="A0ABD2YBB8"/>
<dbReference type="InterPro" id="IPR054722">
    <property type="entry name" value="PolX-like_BBD"/>
</dbReference>
<comment type="caution">
    <text evidence="8">The sequence shown here is derived from an EMBL/GenBank/DDBJ whole genome shotgun (WGS) entry which is preliminary data.</text>
</comment>
<dbReference type="PROSITE" id="PS50966">
    <property type="entry name" value="ZF_SWIM"/>
    <property type="match status" value="1"/>
</dbReference>
<evidence type="ECO:0000259" key="7">
    <source>
        <dbReference type="PROSITE" id="PS50966"/>
    </source>
</evidence>